<dbReference type="EMBL" id="JBHTAR010000011">
    <property type="protein sequence ID" value="MFC7198737.1"/>
    <property type="molecule type" value="Genomic_DNA"/>
</dbReference>
<feature type="region of interest" description="Disordered" evidence="1">
    <location>
        <begin position="1"/>
        <end position="44"/>
    </location>
</feature>
<sequence>MTDPDADRTRTLAALLGRDPEDLEARGASADYDALPAADADEPTPTDVRFDPGVPDDAFDAFVSTFDFSTTDDGPLAGWDLAVKDNLAVAGVPLTAGSRVLADATPARHAPAVSRLLDAGARLVGKTNMDELAYGPTGETSAFGPTRNPQDTAHVAGGSSAGSGAAVAAGIADAALGTDTGGSVRIPAAFCGVVGYKPSFGTVPRTGVVPLAPSLDHVGVLANSVADAAHVADVVAGPDGRDSATVGREPPSLAAAATDARAIEDCSFGLAEEFLGEHVDPAVRGRVERAVDALEAAGARVEHVSVPRFDLTAPVWDAITNVELAAALFAGLAPLDGVGVDGAWHADAAEALRAVADGTADHAFADRLVENALDGAALLDEGGASVYTRALAECERFADGYADALGDHDALLAPTMPVTAPAVGEWPLSADDRDDRDDSDAERPPLSVNVRQANLLGAPALSLPCGRVGGLPVGLQLLGTPGADTRLVAAAAAVEAELR</sequence>
<feature type="region of interest" description="Disordered" evidence="1">
    <location>
        <begin position="422"/>
        <end position="445"/>
    </location>
</feature>
<dbReference type="InterPro" id="IPR023631">
    <property type="entry name" value="Amidase_dom"/>
</dbReference>
<name>A0ABD5Z0N8_9EURY</name>
<dbReference type="Pfam" id="PF01425">
    <property type="entry name" value="Amidase"/>
    <property type="match status" value="1"/>
</dbReference>
<keyword evidence="4" id="KW-1185">Reference proteome</keyword>
<feature type="domain" description="Amidase" evidence="2">
    <location>
        <begin position="71"/>
        <end position="487"/>
    </location>
</feature>
<reference evidence="3 4" key="1">
    <citation type="journal article" date="2019" name="Int. J. Syst. Evol. Microbiol.">
        <title>The Global Catalogue of Microorganisms (GCM) 10K type strain sequencing project: providing services to taxonomists for standard genome sequencing and annotation.</title>
        <authorList>
            <consortium name="The Broad Institute Genomics Platform"/>
            <consortium name="The Broad Institute Genome Sequencing Center for Infectious Disease"/>
            <person name="Wu L."/>
            <person name="Ma J."/>
        </authorList>
    </citation>
    <scope>NUCLEOTIDE SEQUENCE [LARGE SCALE GENOMIC DNA]</scope>
    <source>
        <strain evidence="3 4">XZGYJ-43</strain>
    </source>
</reference>
<comment type="caution">
    <text evidence="3">The sequence shown here is derived from an EMBL/GenBank/DDBJ whole genome shotgun (WGS) entry which is preliminary data.</text>
</comment>
<evidence type="ECO:0000313" key="4">
    <source>
        <dbReference type="Proteomes" id="UP001596447"/>
    </source>
</evidence>
<evidence type="ECO:0000256" key="1">
    <source>
        <dbReference type="SAM" id="MobiDB-lite"/>
    </source>
</evidence>
<dbReference type="SUPFAM" id="SSF75304">
    <property type="entry name" value="Amidase signature (AS) enzymes"/>
    <property type="match status" value="1"/>
</dbReference>
<proteinExistence type="predicted"/>
<dbReference type="InterPro" id="IPR036928">
    <property type="entry name" value="AS_sf"/>
</dbReference>
<dbReference type="Gene3D" id="3.90.1300.10">
    <property type="entry name" value="Amidase signature (AS) domain"/>
    <property type="match status" value="1"/>
</dbReference>
<evidence type="ECO:0000313" key="3">
    <source>
        <dbReference type="EMBL" id="MFC7198737.1"/>
    </source>
</evidence>
<dbReference type="RefSeq" id="WP_279528695.1">
    <property type="nucleotide sequence ID" value="NZ_CP122312.1"/>
</dbReference>
<dbReference type="PANTHER" id="PTHR11895">
    <property type="entry name" value="TRANSAMIDASE"/>
    <property type="match status" value="1"/>
</dbReference>
<organism evidence="3 4">
    <name type="scientific">Halospeciosus flavus</name>
    <dbReference type="NCBI Taxonomy" id="3032283"/>
    <lineage>
        <taxon>Archaea</taxon>
        <taxon>Methanobacteriati</taxon>
        <taxon>Methanobacteriota</taxon>
        <taxon>Stenosarchaea group</taxon>
        <taxon>Halobacteria</taxon>
        <taxon>Halobacteriales</taxon>
        <taxon>Halobacteriaceae</taxon>
        <taxon>Halospeciosus</taxon>
    </lineage>
</organism>
<dbReference type="InterPro" id="IPR000120">
    <property type="entry name" value="Amidase"/>
</dbReference>
<protein>
    <submittedName>
        <fullName evidence="3">Amidase</fullName>
    </submittedName>
</protein>
<dbReference type="Proteomes" id="UP001596447">
    <property type="component" value="Unassembled WGS sequence"/>
</dbReference>
<dbReference type="AlphaFoldDB" id="A0ABD5Z0N8"/>
<feature type="compositionally biased region" description="Basic and acidic residues" evidence="1">
    <location>
        <begin position="1"/>
        <end position="10"/>
    </location>
</feature>
<accession>A0ABD5Z0N8</accession>
<feature type="compositionally biased region" description="Low complexity" evidence="1">
    <location>
        <begin position="28"/>
        <end position="38"/>
    </location>
</feature>
<dbReference type="PANTHER" id="PTHR11895:SF176">
    <property type="entry name" value="AMIDASE AMID-RELATED"/>
    <property type="match status" value="1"/>
</dbReference>
<feature type="region of interest" description="Disordered" evidence="1">
    <location>
        <begin position="135"/>
        <end position="159"/>
    </location>
</feature>
<evidence type="ECO:0000259" key="2">
    <source>
        <dbReference type="Pfam" id="PF01425"/>
    </source>
</evidence>
<gene>
    <name evidence="3" type="ORF">ACFQJ9_04770</name>
</gene>